<comment type="caution">
    <text evidence="1">The sequence shown here is derived from an EMBL/GenBank/DDBJ whole genome shotgun (WGS) entry which is preliminary data.</text>
</comment>
<dbReference type="Proteomes" id="UP000316330">
    <property type="component" value="Unassembled WGS sequence"/>
</dbReference>
<dbReference type="OrthoDB" id="2649829at2"/>
<keyword evidence="2" id="KW-1185">Reference proteome</keyword>
<reference evidence="1 2" key="1">
    <citation type="submission" date="2019-07" db="EMBL/GenBank/DDBJ databases">
        <authorList>
            <person name="Kim J."/>
        </authorList>
    </citation>
    <scope>NUCLEOTIDE SEQUENCE [LARGE SCALE GENOMIC DNA]</scope>
    <source>
        <strain evidence="1 2">G13</strain>
    </source>
</reference>
<organism evidence="1 2">
    <name type="scientific">Cohnella terricola</name>
    <dbReference type="NCBI Taxonomy" id="1289167"/>
    <lineage>
        <taxon>Bacteria</taxon>
        <taxon>Bacillati</taxon>
        <taxon>Bacillota</taxon>
        <taxon>Bacilli</taxon>
        <taxon>Bacillales</taxon>
        <taxon>Paenibacillaceae</taxon>
        <taxon>Cohnella</taxon>
    </lineage>
</organism>
<dbReference type="AlphaFoldDB" id="A0A559JAE2"/>
<dbReference type="EMBL" id="VNJJ01000014">
    <property type="protein sequence ID" value="TVX96823.1"/>
    <property type="molecule type" value="Genomic_DNA"/>
</dbReference>
<accession>A0A559JAE2</accession>
<sequence length="87" mass="10186">MILRLKTKREQASVQSVERQSLIADIRRAEQERKVAEWRFHHALGEDHVDYAIYSLEAAEKKLGMLLRQAKLQWEDRPERKEGEGAG</sequence>
<gene>
    <name evidence="1" type="ORF">FPZ45_19655</name>
</gene>
<proteinExistence type="predicted"/>
<evidence type="ECO:0000313" key="1">
    <source>
        <dbReference type="EMBL" id="TVX96823.1"/>
    </source>
</evidence>
<evidence type="ECO:0000313" key="2">
    <source>
        <dbReference type="Proteomes" id="UP000316330"/>
    </source>
</evidence>
<protein>
    <submittedName>
        <fullName evidence="1">DUF2508 domain-containing protein</fullName>
    </submittedName>
</protein>
<name>A0A559JAE2_9BACL</name>